<dbReference type="EMBL" id="KV419447">
    <property type="protein sequence ID" value="KZS87584.1"/>
    <property type="molecule type" value="Genomic_DNA"/>
</dbReference>
<dbReference type="PANTHER" id="PTHR46791">
    <property type="entry name" value="EXPRESSED PROTEIN"/>
    <property type="match status" value="1"/>
</dbReference>
<feature type="domain" description="Integrase core" evidence="1">
    <location>
        <begin position="95"/>
        <end position="128"/>
    </location>
</feature>
<dbReference type="STRING" id="1314777.A0A164NCP6"/>
<dbReference type="InterPro" id="IPR058913">
    <property type="entry name" value="Integrase_dom_put"/>
</dbReference>
<dbReference type="OrthoDB" id="2686689at2759"/>
<dbReference type="Pfam" id="PF24764">
    <property type="entry name" value="rva_4"/>
    <property type="match status" value="1"/>
</dbReference>
<dbReference type="AlphaFoldDB" id="A0A164NCP6"/>
<proteinExistence type="predicted"/>
<organism evidence="2 3">
    <name type="scientific">Sistotremastrum niveocremeum HHB9708</name>
    <dbReference type="NCBI Taxonomy" id="1314777"/>
    <lineage>
        <taxon>Eukaryota</taxon>
        <taxon>Fungi</taxon>
        <taxon>Dikarya</taxon>
        <taxon>Basidiomycota</taxon>
        <taxon>Agaricomycotina</taxon>
        <taxon>Agaricomycetes</taxon>
        <taxon>Sistotremastrales</taxon>
        <taxon>Sistotremastraceae</taxon>
        <taxon>Sertulicium</taxon>
        <taxon>Sertulicium niveocremeum</taxon>
    </lineage>
</organism>
<reference evidence="2 3" key="1">
    <citation type="journal article" date="2016" name="Mol. Biol. Evol.">
        <title>Comparative Genomics of Early-Diverging Mushroom-Forming Fungi Provides Insights into the Origins of Lignocellulose Decay Capabilities.</title>
        <authorList>
            <person name="Nagy L.G."/>
            <person name="Riley R."/>
            <person name="Tritt A."/>
            <person name="Adam C."/>
            <person name="Daum C."/>
            <person name="Floudas D."/>
            <person name="Sun H."/>
            <person name="Yadav J.S."/>
            <person name="Pangilinan J."/>
            <person name="Larsson K.H."/>
            <person name="Matsuura K."/>
            <person name="Barry K."/>
            <person name="Labutti K."/>
            <person name="Kuo R."/>
            <person name="Ohm R.A."/>
            <person name="Bhattacharya S.S."/>
            <person name="Shirouzu T."/>
            <person name="Yoshinaga Y."/>
            <person name="Martin F.M."/>
            <person name="Grigoriev I.V."/>
            <person name="Hibbett D.S."/>
        </authorList>
    </citation>
    <scope>NUCLEOTIDE SEQUENCE [LARGE SCALE GENOMIC DNA]</scope>
    <source>
        <strain evidence="2 3">HHB9708</strain>
    </source>
</reference>
<evidence type="ECO:0000313" key="2">
    <source>
        <dbReference type="EMBL" id="KZS87584.1"/>
    </source>
</evidence>
<evidence type="ECO:0000313" key="3">
    <source>
        <dbReference type="Proteomes" id="UP000076722"/>
    </source>
</evidence>
<dbReference type="PANTHER" id="PTHR46791:SF5">
    <property type="entry name" value="CLR5 DOMAIN-CONTAINING PROTEIN-RELATED"/>
    <property type="match status" value="1"/>
</dbReference>
<evidence type="ECO:0000259" key="1">
    <source>
        <dbReference type="Pfam" id="PF24764"/>
    </source>
</evidence>
<protein>
    <recommendedName>
        <fullName evidence="1">Integrase core domain-containing protein</fullName>
    </recommendedName>
</protein>
<dbReference type="Proteomes" id="UP000076722">
    <property type="component" value="Unassembled WGS sequence"/>
</dbReference>
<name>A0A164NCP6_9AGAM</name>
<gene>
    <name evidence="2" type="ORF">SISNIDRAFT_419393</name>
</gene>
<keyword evidence="3" id="KW-1185">Reference proteome</keyword>
<accession>A0A164NCP6</accession>
<sequence length="130" mass="15040">MSVALGVDWKTMKKNMNEAGISRPFSNINDADLDEVLLHFHLHRPNSGYLYAQGYLRALELRVQRRRVRASLRRIDAVGIQIRYHQTIDRGQFVIIRPNALWACDGHHKLIAWGFVIHGFIDAYCHTVMS</sequence>